<gene>
    <name evidence="8 10" type="primary">lnt</name>
    <name evidence="10" type="ORF">DF220_01140</name>
</gene>
<comment type="function">
    <text evidence="8">Catalyzes the phospholipid dependent N-acylation of the N-terminal cysteine of apolipoprotein, the last step in lipoprotein maturation.</text>
</comment>
<comment type="similarity">
    <text evidence="8">Belongs to the CN hydrolase family. Apolipoprotein N-acyltransferase subfamily.</text>
</comment>
<keyword evidence="11" id="KW-1185">Reference proteome</keyword>
<evidence type="ECO:0000256" key="1">
    <source>
        <dbReference type="ARBA" id="ARBA00004651"/>
    </source>
</evidence>
<feature type="transmembrane region" description="Helical" evidence="8">
    <location>
        <begin position="21"/>
        <end position="39"/>
    </location>
</feature>
<dbReference type="Pfam" id="PF20154">
    <property type="entry name" value="LNT_N"/>
    <property type="match status" value="1"/>
</dbReference>
<evidence type="ECO:0000256" key="2">
    <source>
        <dbReference type="ARBA" id="ARBA00022475"/>
    </source>
</evidence>
<dbReference type="PANTHER" id="PTHR38686">
    <property type="entry name" value="APOLIPOPROTEIN N-ACYLTRANSFERASE"/>
    <property type="match status" value="1"/>
</dbReference>
<dbReference type="InterPro" id="IPR003010">
    <property type="entry name" value="C-N_Hydrolase"/>
</dbReference>
<dbReference type="Proteomes" id="UP000244978">
    <property type="component" value="Unassembled WGS sequence"/>
</dbReference>
<keyword evidence="2 8" id="KW-1003">Cell membrane</keyword>
<protein>
    <recommendedName>
        <fullName evidence="8">Apolipoprotein N-acyltransferase</fullName>
        <shortName evidence="8">ALP N-acyltransferase</shortName>
        <ecNumber evidence="8">2.3.1.269</ecNumber>
    </recommendedName>
</protein>
<comment type="subcellular location">
    <subcellularLocation>
        <location evidence="1 8">Cell membrane</location>
        <topology evidence="1 8">Multi-pass membrane protein</topology>
    </subcellularLocation>
</comment>
<dbReference type="InterPro" id="IPR004563">
    <property type="entry name" value="Apolipo_AcylTrfase"/>
</dbReference>
<evidence type="ECO:0000256" key="3">
    <source>
        <dbReference type="ARBA" id="ARBA00022679"/>
    </source>
</evidence>
<evidence type="ECO:0000256" key="5">
    <source>
        <dbReference type="ARBA" id="ARBA00022989"/>
    </source>
</evidence>
<dbReference type="InterPro" id="IPR045378">
    <property type="entry name" value="LNT_N"/>
</dbReference>
<proteinExistence type="inferred from homology"/>
<dbReference type="GO" id="GO:0005886">
    <property type="term" value="C:plasma membrane"/>
    <property type="evidence" value="ECO:0007669"/>
    <property type="project" value="UniProtKB-SubCell"/>
</dbReference>
<keyword evidence="7 8" id="KW-0012">Acyltransferase</keyword>
<dbReference type="GO" id="GO:0016410">
    <property type="term" value="F:N-acyltransferase activity"/>
    <property type="evidence" value="ECO:0007669"/>
    <property type="project" value="UniProtKB-UniRule"/>
</dbReference>
<dbReference type="AlphaFoldDB" id="A0A2U1SYH0"/>
<evidence type="ECO:0000259" key="9">
    <source>
        <dbReference type="PROSITE" id="PS50263"/>
    </source>
</evidence>
<comment type="catalytic activity">
    <reaction evidence="8">
        <text>N-terminal S-1,2-diacyl-sn-glyceryl-L-cysteinyl-[lipoprotein] + a glycerophospholipid = N-acyl-S-1,2-diacyl-sn-glyceryl-L-cysteinyl-[lipoprotein] + a 2-acyl-sn-glycero-3-phospholipid + H(+)</text>
        <dbReference type="Rhea" id="RHEA:48228"/>
        <dbReference type="Rhea" id="RHEA-COMP:14681"/>
        <dbReference type="Rhea" id="RHEA-COMP:14684"/>
        <dbReference type="ChEBI" id="CHEBI:15378"/>
        <dbReference type="ChEBI" id="CHEBI:136912"/>
        <dbReference type="ChEBI" id="CHEBI:140656"/>
        <dbReference type="ChEBI" id="CHEBI:140657"/>
        <dbReference type="ChEBI" id="CHEBI:140660"/>
        <dbReference type="EC" id="2.3.1.269"/>
    </reaction>
</comment>
<keyword evidence="4 8" id="KW-0812">Transmembrane</keyword>
<dbReference type="EC" id="2.3.1.269" evidence="8"/>
<feature type="transmembrane region" description="Helical" evidence="8">
    <location>
        <begin position="177"/>
        <end position="200"/>
    </location>
</feature>
<dbReference type="RefSeq" id="WP_108996744.1">
    <property type="nucleotide sequence ID" value="NZ_QEEX01000001.1"/>
</dbReference>
<dbReference type="UniPathway" id="UPA00666"/>
<feature type="transmembrane region" description="Helical" evidence="8">
    <location>
        <begin position="96"/>
        <end position="123"/>
    </location>
</feature>
<dbReference type="NCBIfam" id="TIGR00546">
    <property type="entry name" value="lnt"/>
    <property type="match status" value="1"/>
</dbReference>
<evidence type="ECO:0000313" key="10">
    <source>
        <dbReference type="EMBL" id="PWB96593.1"/>
    </source>
</evidence>
<keyword evidence="5 8" id="KW-1133">Transmembrane helix</keyword>
<evidence type="ECO:0000256" key="8">
    <source>
        <dbReference type="HAMAP-Rule" id="MF_01148"/>
    </source>
</evidence>
<feature type="transmembrane region" description="Helical" evidence="8">
    <location>
        <begin position="45"/>
        <end position="62"/>
    </location>
</feature>
<dbReference type="EMBL" id="QEEX01000001">
    <property type="protein sequence ID" value="PWB96593.1"/>
    <property type="molecule type" value="Genomic_DNA"/>
</dbReference>
<keyword evidence="3 8" id="KW-0808">Transferase</keyword>
<dbReference type="Pfam" id="PF00795">
    <property type="entry name" value="CN_hydrolase"/>
    <property type="match status" value="1"/>
</dbReference>
<feature type="domain" description="CN hydrolase" evidence="9">
    <location>
        <begin position="236"/>
        <end position="486"/>
    </location>
</feature>
<dbReference type="SUPFAM" id="SSF56317">
    <property type="entry name" value="Carbon-nitrogen hydrolase"/>
    <property type="match status" value="1"/>
</dbReference>
<feature type="transmembrane region" description="Helical" evidence="8">
    <location>
        <begin position="502"/>
        <end position="520"/>
    </location>
</feature>
<feature type="transmembrane region" description="Helical" evidence="8">
    <location>
        <begin position="135"/>
        <end position="157"/>
    </location>
</feature>
<dbReference type="PANTHER" id="PTHR38686:SF1">
    <property type="entry name" value="APOLIPOPROTEIN N-ACYLTRANSFERASE"/>
    <property type="match status" value="1"/>
</dbReference>
<evidence type="ECO:0000313" key="11">
    <source>
        <dbReference type="Proteomes" id="UP000244978"/>
    </source>
</evidence>
<reference evidence="11" key="1">
    <citation type="submission" date="2018-04" db="EMBL/GenBank/DDBJ databases">
        <authorList>
            <person name="Liu S."/>
            <person name="Wang Z."/>
            <person name="Li J."/>
        </authorList>
    </citation>
    <scope>NUCLEOTIDE SEQUENCE [LARGE SCALE GENOMIC DNA]</scope>
    <source>
        <strain evidence="11">S1194</strain>
    </source>
</reference>
<dbReference type="HAMAP" id="MF_01148">
    <property type="entry name" value="Lnt"/>
    <property type="match status" value="1"/>
</dbReference>
<feature type="transmembrane region" description="Helical" evidence="8">
    <location>
        <begin position="69"/>
        <end position="90"/>
    </location>
</feature>
<dbReference type="InterPro" id="IPR036526">
    <property type="entry name" value="C-N_Hydrolase_sf"/>
</dbReference>
<sequence length="530" mass="56107">MAASTTIESGALGLSARRRGAGWLVLRVVVAVLGGALLAAAFPPLGWWPLAVVGTALILASLRSASIGAALVIGLLGGFAFYGLHVMWLTTYLGPVPWLALAGLESVFFAGGAVLIALAWRWVTPLVDHAAWRMLAVPALVGGVWVAREAVASVWPYGGFSWGRLAFSQSESPLGELVAWVGSSGLSWIVAFLAAMLVQAVAERSLRPLPRFAPVAVALVAAIGFPAFPIASDSTVRVGAVQGNADAGLYTDRQRGDILDDHLQASLPILDEEIDVMVWPENAADLNPLRYPQAAGVLDFVTERTGAPLVVGTITDGEEDETFNSLLLWEPGEGAVAQYDKMHPVPFAEYLPDRQFWYPLAPDLFDLIPRDYSIGTRPNVFDIETAQTSILAGLAICFDIVDDALIHQMVDDGAEIILAPTNNADFGRSSESIQQLAIARIRAIEYGRSVVNISTVGVSAIISPEGSTLAELTPFEAGAMVEDVPLSTAITPASVAGKPIEITVAALGLLSIVIGAVVARRRASRFGDQR</sequence>
<organism evidence="10 11">
    <name type="scientific">Homoserinimonas hongtaonis</name>
    <dbReference type="NCBI Taxonomy" id="2079791"/>
    <lineage>
        <taxon>Bacteria</taxon>
        <taxon>Bacillati</taxon>
        <taxon>Actinomycetota</taxon>
        <taxon>Actinomycetes</taxon>
        <taxon>Micrococcales</taxon>
        <taxon>Microbacteriaceae</taxon>
        <taxon>Homoserinimonas</taxon>
    </lineage>
</organism>
<keyword evidence="6 8" id="KW-0472">Membrane</keyword>
<name>A0A2U1SYH0_9MICO</name>
<dbReference type="Gene3D" id="3.60.110.10">
    <property type="entry name" value="Carbon-nitrogen hydrolase"/>
    <property type="match status" value="1"/>
</dbReference>
<comment type="pathway">
    <text evidence="8">Protein modification; lipoprotein biosynthesis (N-acyl transfer).</text>
</comment>
<dbReference type="GO" id="GO:0042158">
    <property type="term" value="P:lipoprotein biosynthetic process"/>
    <property type="evidence" value="ECO:0007669"/>
    <property type="project" value="UniProtKB-UniRule"/>
</dbReference>
<comment type="caution">
    <text evidence="10">The sequence shown here is derived from an EMBL/GenBank/DDBJ whole genome shotgun (WGS) entry which is preliminary data.</text>
</comment>
<accession>A0A2U1SYH0</accession>
<feature type="transmembrane region" description="Helical" evidence="8">
    <location>
        <begin position="212"/>
        <end position="231"/>
    </location>
</feature>
<evidence type="ECO:0000256" key="7">
    <source>
        <dbReference type="ARBA" id="ARBA00023315"/>
    </source>
</evidence>
<evidence type="ECO:0000256" key="4">
    <source>
        <dbReference type="ARBA" id="ARBA00022692"/>
    </source>
</evidence>
<evidence type="ECO:0000256" key="6">
    <source>
        <dbReference type="ARBA" id="ARBA00023136"/>
    </source>
</evidence>
<dbReference type="PROSITE" id="PS50263">
    <property type="entry name" value="CN_HYDROLASE"/>
    <property type="match status" value="1"/>
</dbReference>
<dbReference type="CDD" id="cd07571">
    <property type="entry name" value="ALP_N-acyl_transferase"/>
    <property type="match status" value="1"/>
</dbReference>
<keyword evidence="10" id="KW-0449">Lipoprotein</keyword>